<dbReference type="RefSeq" id="WP_121916120.1">
    <property type="nucleotide sequence ID" value="NZ_REFV01000002.1"/>
</dbReference>
<protein>
    <recommendedName>
        <fullName evidence="3">CopG family transcriptional regulator</fullName>
    </recommendedName>
</protein>
<dbReference type="Proteomes" id="UP000281985">
    <property type="component" value="Unassembled WGS sequence"/>
</dbReference>
<dbReference type="EMBL" id="REFV01000002">
    <property type="protein sequence ID" value="RMB63318.1"/>
    <property type="molecule type" value="Genomic_DNA"/>
</dbReference>
<comment type="caution">
    <text evidence="1">The sequence shown here is derived from an EMBL/GenBank/DDBJ whole genome shotgun (WGS) entry which is preliminary data.</text>
</comment>
<evidence type="ECO:0000313" key="2">
    <source>
        <dbReference type="Proteomes" id="UP000281985"/>
    </source>
</evidence>
<dbReference type="OrthoDB" id="1202966at2"/>
<evidence type="ECO:0000313" key="1">
    <source>
        <dbReference type="EMBL" id="RMB63318.1"/>
    </source>
</evidence>
<dbReference type="AlphaFoldDB" id="A0A3M0GGA2"/>
<name>A0A3M0GGA2_9FLAO</name>
<keyword evidence="2" id="KW-1185">Reference proteome</keyword>
<proteinExistence type="predicted"/>
<evidence type="ECO:0008006" key="3">
    <source>
        <dbReference type="Google" id="ProtNLM"/>
    </source>
</evidence>
<organism evidence="1 2">
    <name type="scientific">Dokdonia sinensis</name>
    <dbReference type="NCBI Taxonomy" id="2479847"/>
    <lineage>
        <taxon>Bacteria</taxon>
        <taxon>Pseudomonadati</taxon>
        <taxon>Bacteroidota</taxon>
        <taxon>Flavobacteriia</taxon>
        <taxon>Flavobacteriales</taxon>
        <taxon>Flavobacteriaceae</taxon>
        <taxon>Dokdonia</taxon>
    </lineage>
</organism>
<sequence>MSKKNLKEKLAQYILDADENALNYLNEAAVKYDEHQKILDKMIEEGEEDIAAGRIVSHEEVMKSLGLR</sequence>
<reference evidence="1 2" key="1">
    <citation type="submission" date="2018-10" db="EMBL/GenBank/DDBJ databases">
        <title>Dokdonia luteus sp. nov., isolated from sea water.</title>
        <authorList>
            <person name="Zhou L.Y."/>
            <person name="Du Z.J."/>
        </authorList>
    </citation>
    <scope>NUCLEOTIDE SEQUENCE [LARGE SCALE GENOMIC DNA]</scope>
    <source>
        <strain evidence="1 2">SH27</strain>
    </source>
</reference>
<gene>
    <name evidence="1" type="ORF">EAX61_02695</name>
</gene>
<accession>A0A3M0GGA2</accession>